<dbReference type="PANTHER" id="PTHR45806">
    <property type="entry name" value="SYNAPTOBREVIN HOMOLOG YKT6"/>
    <property type="match status" value="1"/>
</dbReference>
<dbReference type="Proteomes" id="UP001516464">
    <property type="component" value="Unassembled WGS sequence"/>
</dbReference>
<protein>
    <submittedName>
        <fullName evidence="3">Synaptobrevin like protein ykt6</fullName>
    </submittedName>
</protein>
<dbReference type="InterPro" id="IPR011012">
    <property type="entry name" value="Longin-like_dom_sf"/>
</dbReference>
<sequence>MILGLLAIEKNKIYNESYNLQSFSFFTRKSIRELIQLTARTIAAKLDTDDFQEFVQSFGNDTEYKFYTKANCDKVYIACTTGEYPQHIALQLLKEAERSNVSYSALITDYADYKAKDILYSVNRELDETKQILSRTLETVIGRGEKLDELVQSAESLSYQTKQLFEVAKKQNSCWCSFS</sequence>
<organism evidence="3 4">
    <name type="scientific">Astathelohania contejeani</name>
    <dbReference type="NCBI Taxonomy" id="164912"/>
    <lineage>
        <taxon>Eukaryota</taxon>
        <taxon>Fungi</taxon>
        <taxon>Fungi incertae sedis</taxon>
        <taxon>Microsporidia</taxon>
        <taxon>Astathelohaniidae</taxon>
        <taxon>Astathelohania</taxon>
    </lineage>
</organism>
<evidence type="ECO:0000313" key="3">
    <source>
        <dbReference type="EMBL" id="KAF7684527.1"/>
    </source>
</evidence>
<dbReference type="Pfam" id="PF00957">
    <property type="entry name" value="Synaptobrevin"/>
    <property type="match status" value="1"/>
</dbReference>
<dbReference type="SUPFAM" id="SSF64356">
    <property type="entry name" value="SNARE-like"/>
    <property type="match status" value="1"/>
</dbReference>
<name>A0ABQ7I238_9MICR</name>
<dbReference type="PANTHER" id="PTHR45806:SF1">
    <property type="entry name" value="SYNAPTOBREVIN HOMOLOG YKT6"/>
    <property type="match status" value="1"/>
</dbReference>
<reference evidence="3 4" key="1">
    <citation type="submission" date="2019-01" db="EMBL/GenBank/DDBJ databases">
        <title>Genomes sequencing and comparative genomics of infectious freshwater microsporidia, Cucumispora dikerogammari and Thelohania contejeani.</title>
        <authorList>
            <person name="Cormier A."/>
            <person name="Giraud I."/>
            <person name="Wattier R."/>
            <person name="Teixeira M."/>
            <person name="Grandjean F."/>
            <person name="Rigaud T."/>
            <person name="Cordaux R."/>
        </authorList>
    </citation>
    <scope>NUCLEOTIDE SEQUENCE [LARGE SCALE GENOMIC DNA]</scope>
    <source>
        <strain evidence="3">T1</strain>
        <tissue evidence="3">Spores</tissue>
    </source>
</reference>
<dbReference type="EMBL" id="SBIQ01000010">
    <property type="protein sequence ID" value="KAF7684527.1"/>
    <property type="molecule type" value="Genomic_DNA"/>
</dbReference>
<dbReference type="SUPFAM" id="SSF58038">
    <property type="entry name" value="SNARE fusion complex"/>
    <property type="match status" value="1"/>
</dbReference>
<feature type="domain" description="V-SNARE coiled-coil homology" evidence="2">
    <location>
        <begin position="118"/>
        <end position="177"/>
    </location>
</feature>
<evidence type="ECO:0000313" key="4">
    <source>
        <dbReference type="Proteomes" id="UP001516464"/>
    </source>
</evidence>
<dbReference type="InterPro" id="IPR042855">
    <property type="entry name" value="V_SNARE_CC"/>
</dbReference>
<dbReference type="Gene3D" id="1.20.5.110">
    <property type="match status" value="1"/>
</dbReference>
<dbReference type="PROSITE" id="PS50892">
    <property type="entry name" value="V_SNARE"/>
    <property type="match status" value="1"/>
</dbReference>
<accession>A0ABQ7I238</accession>
<keyword evidence="1" id="KW-0175">Coiled coil</keyword>
<proteinExistence type="predicted"/>
<evidence type="ECO:0000259" key="2">
    <source>
        <dbReference type="PROSITE" id="PS50892"/>
    </source>
</evidence>
<evidence type="ECO:0000256" key="1">
    <source>
        <dbReference type="PROSITE-ProRule" id="PRU00290"/>
    </source>
</evidence>
<keyword evidence="4" id="KW-1185">Reference proteome</keyword>
<comment type="caution">
    <text evidence="3">The sequence shown here is derived from an EMBL/GenBank/DDBJ whole genome shotgun (WGS) entry which is preliminary data.</text>
</comment>
<gene>
    <name evidence="3" type="primary">ykt6</name>
    <name evidence="3" type="ORF">TCON_0287</name>
</gene>